<dbReference type="EMBL" id="LAZR01029097">
    <property type="protein sequence ID" value="KKL60592.1"/>
    <property type="molecule type" value="Genomic_DNA"/>
</dbReference>
<feature type="domain" description="HNH nuclease" evidence="1">
    <location>
        <begin position="121"/>
        <end position="168"/>
    </location>
</feature>
<name>A0A0F9GBL5_9ZZZZ</name>
<dbReference type="Gene3D" id="1.10.30.50">
    <property type="match status" value="1"/>
</dbReference>
<dbReference type="Gene3D" id="1.10.10.60">
    <property type="entry name" value="Homeodomain-like"/>
    <property type="match status" value="1"/>
</dbReference>
<protein>
    <recommendedName>
        <fullName evidence="1">HNH nuclease domain-containing protein</fullName>
    </recommendedName>
</protein>
<gene>
    <name evidence="2" type="ORF">LCGC14_2203760</name>
</gene>
<reference evidence="2" key="1">
    <citation type="journal article" date="2015" name="Nature">
        <title>Complex archaea that bridge the gap between prokaryotes and eukaryotes.</title>
        <authorList>
            <person name="Spang A."/>
            <person name="Saw J.H."/>
            <person name="Jorgensen S.L."/>
            <person name="Zaremba-Niedzwiedzka K."/>
            <person name="Martijn J."/>
            <person name="Lind A.E."/>
            <person name="van Eijk R."/>
            <person name="Schleper C."/>
            <person name="Guy L."/>
            <person name="Ettema T.J."/>
        </authorList>
    </citation>
    <scope>NUCLEOTIDE SEQUENCE</scope>
</reference>
<dbReference type="InterPro" id="IPR003615">
    <property type="entry name" value="HNH_nuc"/>
</dbReference>
<dbReference type="Pfam" id="PF13395">
    <property type="entry name" value="HNH_4"/>
    <property type="match status" value="1"/>
</dbReference>
<dbReference type="AlphaFoldDB" id="A0A0F9GBL5"/>
<evidence type="ECO:0000313" key="2">
    <source>
        <dbReference type="EMBL" id="KKL60592.1"/>
    </source>
</evidence>
<organism evidence="2">
    <name type="scientific">marine sediment metagenome</name>
    <dbReference type="NCBI Taxonomy" id="412755"/>
    <lineage>
        <taxon>unclassified sequences</taxon>
        <taxon>metagenomes</taxon>
        <taxon>ecological metagenomes</taxon>
    </lineage>
</organism>
<accession>A0A0F9GBL5</accession>
<evidence type="ECO:0000259" key="1">
    <source>
        <dbReference type="Pfam" id="PF13395"/>
    </source>
</evidence>
<proteinExistence type="predicted"/>
<sequence length="198" mass="22929">MKKHRDKILELRAQGKSYREIEAELGCAKSAVAYHCGEGQKEKTRQRTKKNYHTKLLCNKLHSFRTRSPQRKTNWYVRFSDGSIKALHNRLYKYKNTRGSRMKEKFGVAEFFELFGECTECYLTGRPIDIKDHTSYTFDHKTPTTRNGDNTLENLGICCPEANGAKGAHLVEEFITLCKDVLEHNGYTVAKRKRSESN</sequence>
<comment type="caution">
    <text evidence="2">The sequence shown here is derived from an EMBL/GenBank/DDBJ whole genome shotgun (WGS) entry which is preliminary data.</text>
</comment>